<dbReference type="PANTHER" id="PTHR48101:SF1">
    <property type="entry name" value="METHYLMALONYL-COA MUTASE, LARGE SUBUNIT"/>
    <property type="match status" value="1"/>
</dbReference>
<comment type="caution">
    <text evidence="3">The sequence shown here is derived from an EMBL/GenBank/DDBJ whole genome shotgun (WGS) entry which is preliminary data.</text>
</comment>
<gene>
    <name evidence="3" type="ORF">ENM11_00285</name>
</gene>
<dbReference type="PANTHER" id="PTHR48101">
    <property type="entry name" value="METHYLMALONYL-COA MUTASE, MITOCHONDRIAL-RELATED"/>
    <property type="match status" value="1"/>
</dbReference>
<dbReference type="Gene3D" id="3.20.20.240">
    <property type="entry name" value="Methylmalonyl-CoA mutase"/>
    <property type="match status" value="1"/>
</dbReference>
<dbReference type="Pfam" id="PF01642">
    <property type="entry name" value="MM_CoA_mutase"/>
    <property type="match status" value="1"/>
</dbReference>
<evidence type="ECO:0000313" key="3">
    <source>
        <dbReference type="EMBL" id="HHK67582.1"/>
    </source>
</evidence>
<evidence type="ECO:0000256" key="1">
    <source>
        <dbReference type="ARBA" id="ARBA00023235"/>
    </source>
</evidence>
<sequence length="605" mass="69750">MQKHENHENKSLEALKDSIIHKGVSKVLEERLAAGGLKRQKLFSEEALKEIKQKYEEWMNILDEKTRQSFSRPFYTILGSKERLPRSLIYTPLDVSELDYLNDIGFSGHPPFTRGIHPNMYRGKQITIRPIVGFGTPEDTNKRIRFLLSHGATGINIVFDLPTIQEYDSTHPYAKGQVGLCGVAIDTIEDMKLLFENVQLDTLSVSLTTHYPSNTMILTAMFLVAAEEMGYEWRDLRGTVQNDPVMEAVVRTSPESLPPTAIFKIHVDNMEFLRLNVPKWNFVTYNGYNLREAGVDEITEIAVAFSNALEASLEMMRRGYQPDEFLDRMAFFWGIGNDFFLEIARMRAARRIWYKLARYILGSSSSRSWWCRFHVQTSGISLTRVEPLNNIARSTLHALAGILGHAQSLHVSCYDEAYSVPTEAAHLISLRIQQIIQEETGITEVVDPLAGSFYVEWLTNRAEEEILKEIDLIWRMGGLTKAIEMGWLHRKIAEFSYTDYKQIQEKIIKIVGVNYYESEKEDHQIDVFRYPENAEERQRIKLEKIRSERDNELVADKIEKIKEAAKDGKNLFPYVVEAVRERATEGELFEAFKQVYGLWTPLVRI</sequence>
<dbReference type="AlphaFoldDB" id="A0A7C5L6P9"/>
<dbReference type="InterPro" id="IPR016176">
    <property type="entry name" value="Cbl-dep_enz_cat"/>
</dbReference>
<proteinExistence type="predicted"/>
<dbReference type="GO" id="GO:0031419">
    <property type="term" value="F:cobalamin binding"/>
    <property type="evidence" value="ECO:0007669"/>
    <property type="project" value="InterPro"/>
</dbReference>
<organism evidence="3">
    <name type="scientific">Caldiarchaeum subterraneum</name>
    <dbReference type="NCBI Taxonomy" id="311458"/>
    <lineage>
        <taxon>Archaea</taxon>
        <taxon>Nitrososphaerota</taxon>
        <taxon>Candidatus Caldarchaeales</taxon>
        <taxon>Candidatus Caldarchaeaceae</taxon>
        <taxon>Candidatus Caldarchaeum</taxon>
    </lineage>
</organism>
<keyword evidence="1" id="KW-0413">Isomerase</keyword>
<dbReference type="GO" id="GO:0004494">
    <property type="term" value="F:methylmalonyl-CoA mutase activity"/>
    <property type="evidence" value="ECO:0007669"/>
    <property type="project" value="InterPro"/>
</dbReference>
<dbReference type="InterPro" id="IPR006099">
    <property type="entry name" value="MeMalonylCoA_mutase_a/b_cat"/>
</dbReference>
<name>A0A7C5L6P9_CALS0</name>
<dbReference type="EMBL" id="DRWN01000004">
    <property type="protein sequence ID" value="HHK67582.1"/>
    <property type="molecule type" value="Genomic_DNA"/>
</dbReference>
<reference evidence="3" key="1">
    <citation type="journal article" date="2020" name="mSystems">
        <title>Genome- and Community-Level Interaction Insights into Carbon Utilization and Element Cycling Functions of Hydrothermarchaeota in Hydrothermal Sediment.</title>
        <authorList>
            <person name="Zhou Z."/>
            <person name="Liu Y."/>
            <person name="Xu W."/>
            <person name="Pan J."/>
            <person name="Luo Z.H."/>
            <person name="Li M."/>
        </authorList>
    </citation>
    <scope>NUCLEOTIDE SEQUENCE [LARGE SCALE GENOMIC DNA]</scope>
    <source>
        <strain evidence="3">SpSt-1056</strain>
    </source>
</reference>
<accession>A0A7C5L6P9</accession>
<evidence type="ECO:0000259" key="2">
    <source>
        <dbReference type="Pfam" id="PF01642"/>
    </source>
</evidence>
<feature type="domain" description="Methylmalonyl-CoA mutase alpha/beta chain catalytic" evidence="2">
    <location>
        <begin position="85"/>
        <end position="597"/>
    </location>
</feature>
<dbReference type="SUPFAM" id="SSF51703">
    <property type="entry name" value="Cobalamin (vitamin B12)-dependent enzymes"/>
    <property type="match status" value="1"/>
</dbReference>
<protein>
    <submittedName>
        <fullName evidence="3">Methylmalonyl-CoA mutase</fullName>
    </submittedName>
</protein>
<dbReference type="NCBIfam" id="TIGR00641">
    <property type="entry name" value="acid_CoA_mut_N"/>
    <property type="match status" value="1"/>
</dbReference>
<dbReference type="InterPro" id="IPR006098">
    <property type="entry name" value="MMCoA_mutase_a_cat"/>
</dbReference>